<evidence type="ECO:0000313" key="2">
    <source>
        <dbReference type="EMBL" id="QAT65440.1"/>
    </source>
</evidence>
<evidence type="ECO:0000256" key="1">
    <source>
        <dbReference type="SAM" id="SignalP"/>
    </source>
</evidence>
<gene>
    <name evidence="2" type="ORF">EQZ20_11345</name>
</gene>
<accession>A0AAJ3YXY7</accession>
<evidence type="ECO:0008006" key="4">
    <source>
        <dbReference type="Google" id="ProtNLM"/>
    </source>
</evidence>
<reference evidence="2 3" key="1">
    <citation type="submission" date="2019-01" db="EMBL/GenBank/DDBJ databases">
        <title>Genome sequence of Bacillus glycinifermentans SRCM103574.</title>
        <authorList>
            <person name="Kong H.-J."/>
            <person name="Jeong S.-Y."/>
            <person name="Jeong D.-Y."/>
        </authorList>
    </citation>
    <scope>NUCLEOTIDE SEQUENCE [LARGE SCALE GENOMIC DNA]</scope>
    <source>
        <strain evidence="2 3">SRCM103574</strain>
    </source>
</reference>
<feature type="chain" id="PRO_5042474988" description="Amidase" evidence="1">
    <location>
        <begin position="27"/>
        <end position="303"/>
    </location>
</feature>
<dbReference type="AlphaFoldDB" id="A0AAJ3YXY7"/>
<dbReference type="GeneID" id="82853266"/>
<evidence type="ECO:0000313" key="3">
    <source>
        <dbReference type="Proteomes" id="UP000288675"/>
    </source>
</evidence>
<proteinExistence type="predicted"/>
<feature type="signal peptide" evidence="1">
    <location>
        <begin position="1"/>
        <end position="26"/>
    </location>
</feature>
<dbReference type="RefSeq" id="WP_052948580.1">
    <property type="nucleotide sequence ID" value="NZ_CP035232.1"/>
</dbReference>
<sequence length="303" mass="34466">MLRKQKWLALFLIVFFALAGADSALAETPSGKDKAMYVWDVRQEINTLDNRNKLISFALQKGVNLMYVMTGDYLKTDPYKYEMLNAAAAQNGIKVYALNGDKSWGQRQNEALNQMQQIYDFNQKVSSAEKRFSGIQFDIEPYLNSEWKDKEARKTLIKDYLDLLAKLKTKAASEPEKIPVSAAIPFWWDGAEYDYVYQGTAKKLAYHVIDMMDGGVTMMAYRNTAAGIISISEGEADYAAKTGKPFSVAVETKDVPEAYTTFFGKTETEMNQELDIVDSRYANLSVYRGLAIHSYEYYRLMKP</sequence>
<name>A0AAJ3YXY7_9BACI</name>
<keyword evidence="1" id="KW-0732">Signal</keyword>
<dbReference type="KEGG" id="bgy:BGLY_2235"/>
<dbReference type="EMBL" id="CP035232">
    <property type="protein sequence ID" value="QAT65440.1"/>
    <property type="molecule type" value="Genomic_DNA"/>
</dbReference>
<organism evidence="2 3">
    <name type="scientific">Bacillus glycinifermentans</name>
    <dbReference type="NCBI Taxonomy" id="1664069"/>
    <lineage>
        <taxon>Bacteria</taxon>
        <taxon>Bacillati</taxon>
        <taxon>Bacillota</taxon>
        <taxon>Bacilli</taxon>
        <taxon>Bacillales</taxon>
        <taxon>Bacillaceae</taxon>
        <taxon>Bacillus</taxon>
    </lineage>
</organism>
<protein>
    <recommendedName>
        <fullName evidence="4">Amidase</fullName>
    </recommendedName>
</protein>
<dbReference type="Proteomes" id="UP000288675">
    <property type="component" value="Chromosome"/>
</dbReference>